<dbReference type="OrthoDB" id="6515899at2759"/>
<dbReference type="AlphaFoldDB" id="A0A8X6JBH6"/>
<evidence type="ECO:0000313" key="1">
    <source>
        <dbReference type="EMBL" id="GFS55332.1"/>
    </source>
</evidence>
<keyword evidence="2" id="KW-1185">Reference proteome</keyword>
<gene>
    <name evidence="1" type="ORF">NPIL_116551</name>
</gene>
<accession>A0A8X6JBH6</accession>
<dbReference type="EMBL" id="BMAW01046432">
    <property type="protein sequence ID" value="GFS55332.1"/>
    <property type="molecule type" value="Genomic_DNA"/>
</dbReference>
<protein>
    <submittedName>
        <fullName evidence="1">Uncharacterized protein</fullName>
    </submittedName>
</protein>
<dbReference type="Proteomes" id="UP000887013">
    <property type="component" value="Unassembled WGS sequence"/>
</dbReference>
<evidence type="ECO:0000313" key="2">
    <source>
        <dbReference type="Proteomes" id="UP000887013"/>
    </source>
</evidence>
<sequence>MLNFLSFNNNILKYYFRYHSKNAPQQLFSFIWTKAWFSPIIDQKHLNIFHKCPPSGVHCFSARRKLKSPALHPCLKQPYNPKAPIVDDSEWTCEICNTFSTIPTWQAEPPSVDKRDHQEKCPPLIIPESNAALKEKEGKSHQPR</sequence>
<reference evidence="1" key="1">
    <citation type="submission" date="2020-08" db="EMBL/GenBank/DDBJ databases">
        <title>Multicomponent nature underlies the extraordinary mechanical properties of spider dragline silk.</title>
        <authorList>
            <person name="Kono N."/>
            <person name="Nakamura H."/>
            <person name="Mori M."/>
            <person name="Yoshida Y."/>
            <person name="Ohtoshi R."/>
            <person name="Malay A.D."/>
            <person name="Moran D.A.P."/>
            <person name="Tomita M."/>
            <person name="Numata K."/>
            <person name="Arakawa K."/>
        </authorList>
    </citation>
    <scope>NUCLEOTIDE SEQUENCE</scope>
</reference>
<proteinExistence type="predicted"/>
<organism evidence="1 2">
    <name type="scientific">Nephila pilipes</name>
    <name type="common">Giant wood spider</name>
    <name type="synonym">Nephila maculata</name>
    <dbReference type="NCBI Taxonomy" id="299642"/>
    <lineage>
        <taxon>Eukaryota</taxon>
        <taxon>Metazoa</taxon>
        <taxon>Ecdysozoa</taxon>
        <taxon>Arthropoda</taxon>
        <taxon>Chelicerata</taxon>
        <taxon>Arachnida</taxon>
        <taxon>Araneae</taxon>
        <taxon>Araneomorphae</taxon>
        <taxon>Entelegynae</taxon>
        <taxon>Araneoidea</taxon>
        <taxon>Nephilidae</taxon>
        <taxon>Nephila</taxon>
    </lineage>
</organism>
<name>A0A8X6JBH6_NEPPI</name>
<comment type="caution">
    <text evidence="1">The sequence shown here is derived from an EMBL/GenBank/DDBJ whole genome shotgun (WGS) entry which is preliminary data.</text>
</comment>